<dbReference type="EMBL" id="LDPZ01000044">
    <property type="protein sequence ID" value="KTQ87573.1"/>
    <property type="molecule type" value="Genomic_DNA"/>
</dbReference>
<dbReference type="OrthoDB" id="7907155at2"/>
<comment type="caution">
    <text evidence="2">The sequence shown here is derived from an EMBL/GenBank/DDBJ whole genome shotgun (WGS) entry which is preliminary data.</text>
</comment>
<evidence type="ECO:0000313" key="3">
    <source>
        <dbReference type="Proteomes" id="UP000078272"/>
    </source>
</evidence>
<evidence type="ECO:0000256" key="1">
    <source>
        <dbReference type="SAM" id="SignalP"/>
    </source>
</evidence>
<reference evidence="2 3" key="1">
    <citation type="journal article" date="2016" name="Front. Microbiol.">
        <title>Genomic Resource of Rice Seed Associated Bacteria.</title>
        <authorList>
            <person name="Midha S."/>
            <person name="Bansal K."/>
            <person name="Sharma S."/>
            <person name="Kumar N."/>
            <person name="Patil P.P."/>
            <person name="Chaudhry V."/>
            <person name="Patil P.B."/>
        </authorList>
    </citation>
    <scope>NUCLEOTIDE SEQUENCE [LARGE SCALE GENOMIC DNA]</scope>
    <source>
        <strain evidence="2 3">NS226</strain>
    </source>
</reference>
<sequence>MAYQGFAAGAALMLALTLAGAARAQEWRGETAGGSVRAAYTQKGRPAGVQFECEAPGRLRTIVSGTGARYPEGRPATLVFSVDGVATLLPAKAEAEPHGPGSRFVRSDKAAEMKPLFDRLKRGKELELSSPAGFFRLPLKGSGKALALLAERCS</sequence>
<feature type="chain" id="PRO_5008041677" evidence="1">
    <location>
        <begin position="25"/>
        <end position="154"/>
    </location>
</feature>
<evidence type="ECO:0000313" key="2">
    <source>
        <dbReference type="EMBL" id="KTQ87573.1"/>
    </source>
</evidence>
<dbReference type="AlphaFoldDB" id="A0A175R532"/>
<dbReference type="STRING" id="401562.NS365_08895"/>
<proteinExistence type="predicted"/>
<name>A0A175R532_9HYPH</name>
<keyword evidence="1" id="KW-0732">Signal</keyword>
<feature type="signal peptide" evidence="1">
    <location>
        <begin position="1"/>
        <end position="24"/>
    </location>
</feature>
<dbReference type="RefSeq" id="WP_058636052.1">
    <property type="nucleotide sequence ID" value="NZ_LDPZ01000044.1"/>
</dbReference>
<dbReference type="Proteomes" id="UP000078272">
    <property type="component" value="Unassembled WGS sequence"/>
</dbReference>
<accession>A0A175R532</accession>
<gene>
    <name evidence="2" type="ORF">NS226_17575</name>
</gene>
<protein>
    <submittedName>
        <fullName evidence="2">Uncharacterized protein</fullName>
    </submittedName>
</protein>
<dbReference type="PATRIC" id="fig|401562.3.peg.3450"/>
<organism evidence="2 3">
    <name type="scientific">Aureimonas ureilytica</name>
    <dbReference type="NCBI Taxonomy" id="401562"/>
    <lineage>
        <taxon>Bacteria</taxon>
        <taxon>Pseudomonadati</taxon>
        <taxon>Pseudomonadota</taxon>
        <taxon>Alphaproteobacteria</taxon>
        <taxon>Hyphomicrobiales</taxon>
        <taxon>Aurantimonadaceae</taxon>
        <taxon>Aureimonas</taxon>
    </lineage>
</organism>